<dbReference type="InterPro" id="IPR003382">
    <property type="entry name" value="Flavoprotein"/>
</dbReference>
<evidence type="ECO:0000256" key="5">
    <source>
        <dbReference type="ARBA" id="ARBA00082063"/>
    </source>
</evidence>
<dbReference type="GO" id="GO:0010181">
    <property type="term" value="F:FMN binding"/>
    <property type="evidence" value="ECO:0000318"/>
    <property type="project" value="GO_Central"/>
</dbReference>
<dbReference type="KEGG" id="tad:TRIADDRAFT_49959"/>
<dbReference type="GO" id="GO:0015937">
    <property type="term" value="P:coenzyme A biosynthetic process"/>
    <property type="evidence" value="ECO:0000318"/>
    <property type="project" value="GO_Central"/>
</dbReference>
<dbReference type="GO" id="GO:0071513">
    <property type="term" value="C:phosphopantothenoylcysteine decarboxylase complex"/>
    <property type="evidence" value="ECO:0000318"/>
    <property type="project" value="GO_Central"/>
</dbReference>
<dbReference type="STRING" id="10228.B3RR71"/>
<dbReference type="PANTHER" id="PTHR14359">
    <property type="entry name" value="HOMO-OLIGOMERIC FLAVIN CONTAINING CYS DECARBOXYLASE FAMILY"/>
    <property type="match status" value="1"/>
</dbReference>
<dbReference type="RefSeq" id="XP_002110288.1">
    <property type="nucleotide sequence ID" value="XM_002110252.1"/>
</dbReference>
<dbReference type="GO" id="GO:0004633">
    <property type="term" value="F:phosphopantothenoylcysteine decarboxylase activity"/>
    <property type="evidence" value="ECO:0000318"/>
    <property type="project" value="GO_Central"/>
</dbReference>
<name>B3RR71_TRIAD</name>
<organism evidence="7 8">
    <name type="scientific">Trichoplax adhaerens</name>
    <name type="common">Trichoplax reptans</name>
    <dbReference type="NCBI Taxonomy" id="10228"/>
    <lineage>
        <taxon>Eukaryota</taxon>
        <taxon>Metazoa</taxon>
        <taxon>Placozoa</taxon>
        <taxon>Uniplacotomia</taxon>
        <taxon>Trichoplacea</taxon>
        <taxon>Trichoplacidae</taxon>
        <taxon>Trichoplax</taxon>
    </lineage>
</organism>
<comment type="function">
    <text evidence="3">Catalyzes the decarboxylation of the cysteine moiety of 4-phosphopantothenoylcysteine to form 4'-phosphopantotheine and this reaction forms part of the biosynthesis of coenzyme A.</text>
</comment>
<comment type="similarity">
    <text evidence="2">Belongs to the HFCD (homooligomeric flavin containing Cys decarboxylase) superfamily.</text>
</comment>
<dbReference type="Proteomes" id="UP000009022">
    <property type="component" value="Unassembled WGS sequence"/>
</dbReference>
<dbReference type="FunCoup" id="B3RR71">
    <property type="interactions" value="644"/>
</dbReference>
<dbReference type="HOGENOM" id="CLU_033319_3_2_1"/>
<dbReference type="Pfam" id="PF02441">
    <property type="entry name" value="Flavoprotein"/>
    <property type="match status" value="1"/>
</dbReference>
<dbReference type="OrthoDB" id="1532798at2759"/>
<dbReference type="InParanoid" id="B3RR71"/>
<dbReference type="FunFam" id="3.40.50.1950:FF:000004">
    <property type="entry name" value="Phosphopantothenoylcysteine decarboxylase"/>
    <property type="match status" value="1"/>
</dbReference>
<feature type="domain" description="Flavoprotein" evidence="6">
    <location>
        <begin position="3"/>
        <end position="179"/>
    </location>
</feature>
<keyword evidence="8" id="KW-1185">Reference proteome</keyword>
<dbReference type="PANTHER" id="PTHR14359:SF6">
    <property type="entry name" value="PHOSPHOPANTOTHENOYLCYSTEINE DECARBOXYLASE"/>
    <property type="match status" value="1"/>
</dbReference>
<dbReference type="eggNOG" id="KOG0672">
    <property type="taxonomic scope" value="Eukaryota"/>
</dbReference>
<dbReference type="AlphaFoldDB" id="B3RR71"/>
<evidence type="ECO:0000313" key="8">
    <source>
        <dbReference type="Proteomes" id="UP000009022"/>
    </source>
</evidence>
<evidence type="ECO:0000256" key="1">
    <source>
        <dbReference type="ARBA" id="ARBA00022993"/>
    </source>
</evidence>
<proteinExistence type="inferred from homology"/>
<dbReference type="Gene3D" id="3.40.50.1950">
    <property type="entry name" value="Flavin prenyltransferase-like"/>
    <property type="match status" value="1"/>
</dbReference>
<dbReference type="PhylomeDB" id="B3RR71"/>
<reference evidence="7 8" key="1">
    <citation type="journal article" date="2008" name="Nature">
        <title>The Trichoplax genome and the nature of placozoans.</title>
        <authorList>
            <person name="Srivastava M."/>
            <person name="Begovic E."/>
            <person name="Chapman J."/>
            <person name="Putnam N.H."/>
            <person name="Hellsten U."/>
            <person name="Kawashima T."/>
            <person name="Kuo A."/>
            <person name="Mitros T."/>
            <person name="Salamov A."/>
            <person name="Carpenter M.L."/>
            <person name="Signorovitch A.Y."/>
            <person name="Moreno M.A."/>
            <person name="Kamm K."/>
            <person name="Grimwood J."/>
            <person name="Schmutz J."/>
            <person name="Shapiro H."/>
            <person name="Grigoriev I.V."/>
            <person name="Buss L.W."/>
            <person name="Schierwater B."/>
            <person name="Dellaporta S.L."/>
            <person name="Rokhsar D.S."/>
        </authorList>
    </citation>
    <scope>NUCLEOTIDE SEQUENCE [LARGE SCALE GENOMIC DNA]</scope>
    <source>
        <strain evidence="7 8">Grell-BS-1999</strain>
    </source>
</reference>
<keyword evidence="1" id="KW-0173">Coenzyme A biosynthesis</keyword>
<evidence type="ECO:0000256" key="4">
    <source>
        <dbReference type="ARBA" id="ARBA00070201"/>
    </source>
</evidence>
<accession>B3RR71</accession>
<dbReference type="EMBL" id="DS985243">
    <property type="protein sequence ID" value="EDV26292.1"/>
    <property type="molecule type" value="Genomic_DNA"/>
</dbReference>
<sequence length="187" mass="20900">MVNLILGVTGSVASIKLPVLLQSLRAAADNIEIKIIATTHSFHFFDQLSIDANIYNDDDEWQAWKQKGDPVLHIELRKWADIMLIAPLDANTLAKIANGICDNLLTCLMRAWDLKRPVIFCPAMNTHMWKHPITSNHIAILKNFGYIEVEPIEKRLACGDTGIGAMADIEKIVAVVMDILSQLDTIR</sequence>
<dbReference type="SUPFAM" id="SSF52507">
    <property type="entry name" value="Homo-oligomeric flavin-containing Cys decarboxylases, HFCD"/>
    <property type="match status" value="1"/>
</dbReference>
<evidence type="ECO:0000256" key="2">
    <source>
        <dbReference type="ARBA" id="ARBA00038350"/>
    </source>
</evidence>
<dbReference type="OMA" id="KGLACGD"/>
<dbReference type="GeneID" id="6752036"/>
<evidence type="ECO:0000313" key="7">
    <source>
        <dbReference type="EMBL" id="EDV26292.1"/>
    </source>
</evidence>
<dbReference type="CTD" id="6752036"/>
<evidence type="ECO:0000256" key="3">
    <source>
        <dbReference type="ARBA" id="ARBA00056708"/>
    </source>
</evidence>
<dbReference type="InterPro" id="IPR036551">
    <property type="entry name" value="Flavin_trans-like"/>
</dbReference>
<evidence type="ECO:0000259" key="6">
    <source>
        <dbReference type="Pfam" id="PF02441"/>
    </source>
</evidence>
<protein>
    <recommendedName>
        <fullName evidence="4">Phosphopantothenoylcysteine decarboxylase</fullName>
    </recommendedName>
    <alternativeName>
        <fullName evidence="5">CoaC</fullName>
    </alternativeName>
</protein>
<gene>
    <name evidence="7" type="ORF">TRIADDRAFT_49959</name>
</gene>